<feature type="region of interest" description="Disordered" evidence="1">
    <location>
        <begin position="165"/>
        <end position="220"/>
    </location>
</feature>
<reference evidence="3 4" key="1">
    <citation type="submission" date="2017-06" db="EMBL/GenBank/DDBJ databases">
        <authorList>
            <person name="Kim H.J."/>
            <person name="Triplett B.A."/>
        </authorList>
    </citation>
    <scope>NUCLEOTIDE SEQUENCE [LARGE SCALE GENOMIC DNA]</scope>
    <source>
        <strain evidence="3 4">DSM 19316</strain>
    </source>
</reference>
<protein>
    <submittedName>
        <fullName evidence="3">Uncharacterized protein</fullName>
    </submittedName>
</protein>
<dbReference type="Proteomes" id="UP000198297">
    <property type="component" value="Unassembled WGS sequence"/>
</dbReference>
<proteinExistence type="predicted"/>
<keyword evidence="2" id="KW-0812">Transmembrane</keyword>
<keyword evidence="2" id="KW-1133">Transmembrane helix</keyword>
<feature type="transmembrane region" description="Helical" evidence="2">
    <location>
        <begin position="97"/>
        <end position="120"/>
    </location>
</feature>
<evidence type="ECO:0000313" key="4">
    <source>
        <dbReference type="Proteomes" id="UP000198297"/>
    </source>
</evidence>
<feature type="compositionally biased region" description="Acidic residues" evidence="1">
    <location>
        <begin position="193"/>
        <end position="207"/>
    </location>
</feature>
<accession>A0A238YHQ8</accession>
<evidence type="ECO:0000313" key="3">
    <source>
        <dbReference type="EMBL" id="SNR70735.1"/>
    </source>
</evidence>
<keyword evidence="2" id="KW-0472">Membrane</keyword>
<gene>
    <name evidence="3" type="ORF">SAMN06266787_1132</name>
</gene>
<sequence length="220" mass="22951">MSDETEAGTLAGGVRRAARESRLGRLSRRTADAVRDSYLYRWLTAEPDPDVIVIDLRETWTVGPFIRLLDAVLDRLLPALDDSRLAAAVRAGVRQTLAAPAVAVGLALLAAGLALGLASVAAGTLGTTRLVVAGGLVAAGVLATRERRSWAALSETRPVELLVAALEPPEPPEGTAADANATETGREHRSTDEDANAGDPDGTEPSEPDSSVDGRTRSGR</sequence>
<dbReference type="RefSeq" id="WP_089309109.1">
    <property type="nucleotide sequence ID" value="NZ_FZNK01000013.1"/>
</dbReference>
<feature type="transmembrane region" description="Helical" evidence="2">
    <location>
        <begin position="126"/>
        <end position="144"/>
    </location>
</feature>
<dbReference type="AlphaFoldDB" id="A0A238YHQ8"/>
<organism evidence="3 4">
    <name type="scientific">Halorubrum ezzemoulense</name>
    <name type="common">Halorubrum chaoviator</name>
    <dbReference type="NCBI Taxonomy" id="337243"/>
    <lineage>
        <taxon>Archaea</taxon>
        <taxon>Methanobacteriati</taxon>
        <taxon>Methanobacteriota</taxon>
        <taxon>Stenosarchaea group</taxon>
        <taxon>Halobacteria</taxon>
        <taxon>Halobacteriales</taxon>
        <taxon>Haloferacaceae</taxon>
        <taxon>Halorubrum</taxon>
    </lineage>
</organism>
<dbReference type="EMBL" id="FZNK01000013">
    <property type="protein sequence ID" value="SNR70735.1"/>
    <property type="molecule type" value="Genomic_DNA"/>
</dbReference>
<name>A0A238YHQ8_HALEZ</name>
<evidence type="ECO:0000256" key="1">
    <source>
        <dbReference type="SAM" id="MobiDB-lite"/>
    </source>
</evidence>
<evidence type="ECO:0000256" key="2">
    <source>
        <dbReference type="SAM" id="Phobius"/>
    </source>
</evidence>